<dbReference type="EMBL" id="BMAT01002394">
    <property type="protein sequence ID" value="GFS05985.1"/>
    <property type="molecule type" value="Genomic_DNA"/>
</dbReference>
<reference evidence="1 2" key="1">
    <citation type="journal article" date="2021" name="Elife">
        <title>Chloroplast acquisition without the gene transfer in kleptoplastic sea slugs, Plakobranchus ocellatus.</title>
        <authorList>
            <person name="Maeda T."/>
            <person name="Takahashi S."/>
            <person name="Yoshida T."/>
            <person name="Shimamura S."/>
            <person name="Takaki Y."/>
            <person name="Nagai Y."/>
            <person name="Toyoda A."/>
            <person name="Suzuki Y."/>
            <person name="Arimoto A."/>
            <person name="Ishii H."/>
            <person name="Satoh N."/>
            <person name="Nishiyama T."/>
            <person name="Hasebe M."/>
            <person name="Maruyama T."/>
            <person name="Minagawa J."/>
            <person name="Obokata J."/>
            <person name="Shigenobu S."/>
        </authorList>
    </citation>
    <scope>NUCLEOTIDE SEQUENCE [LARGE SCALE GENOMIC DNA]</scope>
</reference>
<proteinExistence type="predicted"/>
<sequence length="87" mass="9920">MYSPPSLFNLYSEYLMQEAISGKSDVLINGVDINNIRHADNNVILAELEKELRVKLDQIVHYWCLQTLGVVQHLLLILHMVLKISSG</sequence>
<evidence type="ECO:0000313" key="1">
    <source>
        <dbReference type="EMBL" id="GFS05985.1"/>
    </source>
</evidence>
<accession>A0AAV4I7F1</accession>
<name>A0AAV4I7F1_9GAST</name>
<dbReference type="AlphaFoldDB" id="A0AAV4I7F1"/>
<comment type="caution">
    <text evidence="1">The sequence shown here is derived from an EMBL/GenBank/DDBJ whole genome shotgun (WGS) entry which is preliminary data.</text>
</comment>
<keyword evidence="2" id="KW-1185">Reference proteome</keyword>
<protein>
    <recommendedName>
        <fullName evidence="3">Reverse transcriptase domain-containing protein</fullName>
    </recommendedName>
</protein>
<organism evidence="1 2">
    <name type="scientific">Elysia marginata</name>
    <dbReference type="NCBI Taxonomy" id="1093978"/>
    <lineage>
        <taxon>Eukaryota</taxon>
        <taxon>Metazoa</taxon>
        <taxon>Spiralia</taxon>
        <taxon>Lophotrochozoa</taxon>
        <taxon>Mollusca</taxon>
        <taxon>Gastropoda</taxon>
        <taxon>Heterobranchia</taxon>
        <taxon>Euthyneura</taxon>
        <taxon>Panpulmonata</taxon>
        <taxon>Sacoglossa</taxon>
        <taxon>Placobranchoidea</taxon>
        <taxon>Plakobranchidae</taxon>
        <taxon>Elysia</taxon>
    </lineage>
</organism>
<dbReference type="Proteomes" id="UP000762676">
    <property type="component" value="Unassembled WGS sequence"/>
</dbReference>
<evidence type="ECO:0000313" key="2">
    <source>
        <dbReference type="Proteomes" id="UP000762676"/>
    </source>
</evidence>
<gene>
    <name evidence="1" type="ORF">ElyMa_001213300</name>
</gene>
<evidence type="ECO:0008006" key="3">
    <source>
        <dbReference type="Google" id="ProtNLM"/>
    </source>
</evidence>